<gene>
    <name evidence="1" type="ORF">PSP31121_05071</name>
</gene>
<name>A0A5E5BL65_9BURK</name>
<dbReference type="Proteomes" id="UP000335538">
    <property type="component" value="Unassembled WGS sequence"/>
</dbReference>
<evidence type="ECO:0000313" key="1">
    <source>
        <dbReference type="EMBL" id="VVE85080.1"/>
    </source>
</evidence>
<organism evidence="1 2">
    <name type="scientific">Pandoraea sputorum</name>
    <dbReference type="NCBI Taxonomy" id="93222"/>
    <lineage>
        <taxon>Bacteria</taxon>
        <taxon>Pseudomonadati</taxon>
        <taxon>Pseudomonadota</taxon>
        <taxon>Betaproteobacteria</taxon>
        <taxon>Burkholderiales</taxon>
        <taxon>Burkholderiaceae</taxon>
        <taxon>Pandoraea</taxon>
    </lineage>
</organism>
<protein>
    <submittedName>
        <fullName evidence="1">Uncharacterized protein</fullName>
    </submittedName>
</protein>
<dbReference type="EMBL" id="CABPSR010000023">
    <property type="protein sequence ID" value="VVE85080.1"/>
    <property type="molecule type" value="Genomic_DNA"/>
</dbReference>
<accession>A0A5E5BL65</accession>
<sequence>MTVNAVRGSSPCGTAMRDTPKQAFSLDARAIHEVCTEMNTRYSRPRAISH</sequence>
<dbReference type="AlphaFoldDB" id="A0A5E5BL65"/>
<evidence type="ECO:0000313" key="2">
    <source>
        <dbReference type="Proteomes" id="UP000335538"/>
    </source>
</evidence>
<proteinExistence type="predicted"/>
<reference evidence="1 2" key="1">
    <citation type="submission" date="2019-08" db="EMBL/GenBank/DDBJ databases">
        <authorList>
            <person name="Peeters C."/>
        </authorList>
    </citation>
    <scope>NUCLEOTIDE SEQUENCE [LARGE SCALE GENOMIC DNA]</scope>
    <source>
        <strain evidence="1 2">LMG 31121</strain>
    </source>
</reference>